<dbReference type="RefSeq" id="XP_027769073.1">
    <property type="nucleotide sequence ID" value="XM_027913272.1"/>
</dbReference>
<protein>
    <submittedName>
        <fullName evidence="3">Protein ENDOSPERM DEFECTIVE 1-like</fullName>
    </submittedName>
</protein>
<reference evidence="2" key="1">
    <citation type="journal article" date="2014" name="Nat. Genet.">
        <title>The genome of the stress-tolerant wild tomato species Solanum pennellii.</title>
        <authorList>
            <person name="Bolger A."/>
            <person name="Scossa F."/>
            <person name="Bolger M.E."/>
            <person name="Lanz C."/>
            <person name="Maumus F."/>
            <person name="Tohge T."/>
            <person name="Quesneville H."/>
            <person name="Alseekh S."/>
            <person name="Sorensen I."/>
            <person name="Lichtenstein G."/>
            <person name="Fich E.A."/>
            <person name="Conte M."/>
            <person name="Keller H."/>
            <person name="Schneeberger K."/>
            <person name="Schwacke R."/>
            <person name="Ofner I."/>
            <person name="Vrebalov J."/>
            <person name="Xu Y."/>
            <person name="Osorio S."/>
            <person name="Aflitos S.A."/>
            <person name="Schijlen E."/>
            <person name="Jimenez-Gomez J.M."/>
            <person name="Ryngajllo M."/>
            <person name="Kimura S."/>
            <person name="Kumar R."/>
            <person name="Koenig D."/>
            <person name="Headland L.R."/>
            <person name="Maloof J.N."/>
            <person name="Sinha N."/>
            <person name="van Ham R.C."/>
            <person name="Lankhorst R.K."/>
            <person name="Mao L."/>
            <person name="Vogel A."/>
            <person name="Arsova B."/>
            <person name="Panstruga R."/>
            <person name="Fei Z."/>
            <person name="Rose J.K."/>
            <person name="Zamir D."/>
            <person name="Carrari F."/>
            <person name="Giovannoni J.J."/>
            <person name="Weigel D."/>
            <person name="Usadel B."/>
            <person name="Fernie A.R."/>
        </authorList>
    </citation>
    <scope>NUCLEOTIDE SEQUENCE [LARGE SCALE GENOMIC DNA]</scope>
    <source>
        <strain evidence="2">cv. LA0716</strain>
    </source>
</reference>
<proteinExistence type="inferred from homology"/>
<gene>
    <name evidence="3" type="primary">LOC114075055</name>
</gene>
<dbReference type="GeneID" id="114075055"/>
<comment type="similarity">
    <text evidence="1">Belongs to the QWRF family.</text>
</comment>
<keyword evidence="2" id="KW-1185">Reference proteome</keyword>
<dbReference type="PANTHER" id="PTHR31807:SF6">
    <property type="entry name" value="PROTEIN ENDOSPERM DEFECTIVE 1-RELATED"/>
    <property type="match status" value="1"/>
</dbReference>
<dbReference type="PANTHER" id="PTHR31807">
    <property type="entry name" value="AUGMIN FAMILY MEMBER"/>
    <property type="match status" value="1"/>
</dbReference>
<reference evidence="3" key="2">
    <citation type="submission" date="2025-08" db="UniProtKB">
        <authorList>
            <consortium name="RefSeq"/>
        </authorList>
    </citation>
    <scope>IDENTIFICATION</scope>
</reference>
<evidence type="ECO:0000256" key="1">
    <source>
        <dbReference type="ARBA" id="ARBA00010016"/>
    </source>
</evidence>
<sequence>MRSSMYEIDRCLTERNRDSSVDECSSCKSVSSTCSRSLHLPTANNKNSSSWLSLKQNDIFASRSSFKMGGLFLPPHPTSNKLGADARKGMKGFSDQGDVHSLKFLYNHHLQWWFANAKAQASMHYQRHESQSKLYSFAQQLSDLRKSVSQKHAEFGVFEKDQNFIHYF</sequence>
<organism evidence="2 3">
    <name type="scientific">Solanum pennellii</name>
    <name type="common">Tomato</name>
    <name type="synonym">Lycopersicon pennellii</name>
    <dbReference type="NCBI Taxonomy" id="28526"/>
    <lineage>
        <taxon>Eukaryota</taxon>
        <taxon>Viridiplantae</taxon>
        <taxon>Streptophyta</taxon>
        <taxon>Embryophyta</taxon>
        <taxon>Tracheophyta</taxon>
        <taxon>Spermatophyta</taxon>
        <taxon>Magnoliopsida</taxon>
        <taxon>eudicotyledons</taxon>
        <taxon>Gunneridae</taxon>
        <taxon>Pentapetalae</taxon>
        <taxon>asterids</taxon>
        <taxon>lamiids</taxon>
        <taxon>Solanales</taxon>
        <taxon>Solanaceae</taxon>
        <taxon>Solanoideae</taxon>
        <taxon>Solaneae</taxon>
        <taxon>Solanum</taxon>
        <taxon>Solanum subgen. Lycopersicon</taxon>
    </lineage>
</organism>
<evidence type="ECO:0000313" key="3">
    <source>
        <dbReference type="RefSeq" id="XP_027769073.1"/>
    </source>
</evidence>
<evidence type="ECO:0000313" key="2">
    <source>
        <dbReference type="Proteomes" id="UP000694930"/>
    </source>
</evidence>
<dbReference type="Pfam" id="PF04484">
    <property type="entry name" value="QWRF"/>
    <property type="match status" value="1"/>
</dbReference>
<dbReference type="InterPro" id="IPR007573">
    <property type="entry name" value="QWRF"/>
</dbReference>
<dbReference type="Proteomes" id="UP000694930">
    <property type="component" value="Chromosome 12"/>
</dbReference>
<accession>A0ABM1V005</accession>
<name>A0ABM1V005_SOLPN</name>